<comment type="subcellular location">
    <subcellularLocation>
        <location evidence="1 7">Cell inner membrane</location>
        <topology evidence="1 7">Multi-pass membrane protein</topology>
    </subcellularLocation>
</comment>
<evidence type="ECO:0000256" key="1">
    <source>
        <dbReference type="ARBA" id="ARBA00004429"/>
    </source>
</evidence>
<feature type="transmembrane region" description="Helical" evidence="7">
    <location>
        <begin position="277"/>
        <end position="295"/>
    </location>
</feature>
<feature type="transmembrane region" description="Helical" evidence="7">
    <location>
        <begin position="92"/>
        <end position="109"/>
    </location>
</feature>
<evidence type="ECO:0000313" key="10">
    <source>
        <dbReference type="Proteomes" id="UP000536720"/>
    </source>
</evidence>
<feature type="transmembrane region" description="Helical" evidence="7">
    <location>
        <begin position="355"/>
        <end position="375"/>
    </location>
</feature>
<evidence type="ECO:0000256" key="4">
    <source>
        <dbReference type="ARBA" id="ARBA00022692"/>
    </source>
</evidence>
<comment type="function">
    <text evidence="7">Part of the tripartite ATP-independent periplasmic (TRAP) transport system.</text>
</comment>
<keyword evidence="2" id="KW-1003">Cell membrane</keyword>
<dbReference type="AlphaFoldDB" id="A0A7Y6DK91"/>
<feature type="transmembrane region" description="Helical" evidence="7">
    <location>
        <begin position="139"/>
        <end position="164"/>
    </location>
</feature>
<name>A0A7Y6DK91_9PSED</name>
<feature type="transmembrane region" description="Helical" evidence="7">
    <location>
        <begin position="395"/>
        <end position="418"/>
    </location>
</feature>
<evidence type="ECO:0000313" key="9">
    <source>
        <dbReference type="EMBL" id="NUT89969.1"/>
    </source>
</evidence>
<dbReference type="GO" id="GO:0022857">
    <property type="term" value="F:transmembrane transporter activity"/>
    <property type="evidence" value="ECO:0007669"/>
    <property type="project" value="UniProtKB-UniRule"/>
</dbReference>
<dbReference type="Proteomes" id="UP000536720">
    <property type="component" value="Unassembled WGS sequence"/>
</dbReference>
<feature type="transmembrane region" description="Helical" evidence="7">
    <location>
        <begin position="213"/>
        <end position="234"/>
    </location>
</feature>
<dbReference type="InterPro" id="IPR004681">
    <property type="entry name" value="TRAP_DctM"/>
</dbReference>
<reference evidence="9 10" key="1">
    <citation type="journal article" date="2020" name="Front. Plant Sci.">
        <title>Isolation of Rhizosphere Bacteria That Improve Quality and Water Stress Tolerance in Greenhouse Ornamentals.</title>
        <authorList>
            <person name="Nordstedt N.P."/>
            <person name="Jones M.L."/>
        </authorList>
    </citation>
    <scope>NUCLEOTIDE SEQUENCE [LARGE SCALE GENOMIC DNA]</scope>
    <source>
        <strain evidence="9 10">C7D2</strain>
    </source>
</reference>
<feature type="transmembrane region" description="Helical" evidence="7">
    <location>
        <begin position="315"/>
        <end position="343"/>
    </location>
</feature>
<evidence type="ECO:0000256" key="6">
    <source>
        <dbReference type="ARBA" id="ARBA00023136"/>
    </source>
</evidence>
<dbReference type="Pfam" id="PF06808">
    <property type="entry name" value="DctM"/>
    <property type="match status" value="1"/>
</dbReference>
<feature type="transmembrane region" description="Helical" evidence="7">
    <location>
        <begin position="170"/>
        <end position="192"/>
    </location>
</feature>
<evidence type="ECO:0000256" key="3">
    <source>
        <dbReference type="ARBA" id="ARBA00022519"/>
    </source>
</evidence>
<feature type="transmembrane region" description="Helical" evidence="7">
    <location>
        <begin position="7"/>
        <end position="34"/>
    </location>
</feature>
<dbReference type="RefSeq" id="WP_139649892.1">
    <property type="nucleotide sequence ID" value="NZ_JABFMR010000044.1"/>
</dbReference>
<dbReference type="EMBL" id="JABFMR010000044">
    <property type="protein sequence ID" value="NUT89969.1"/>
    <property type="molecule type" value="Genomic_DNA"/>
</dbReference>
<protein>
    <recommendedName>
        <fullName evidence="7">TRAP transporter large permease protein</fullName>
    </recommendedName>
</protein>
<keyword evidence="4 7" id="KW-0812">Transmembrane</keyword>
<evidence type="ECO:0000256" key="7">
    <source>
        <dbReference type="RuleBase" id="RU369079"/>
    </source>
</evidence>
<dbReference type="InterPro" id="IPR010656">
    <property type="entry name" value="DctM"/>
</dbReference>
<feature type="transmembrane region" description="Helical" evidence="7">
    <location>
        <begin position="240"/>
        <end position="256"/>
    </location>
</feature>
<feature type="domain" description="TRAP C4-dicarboxylate transport system permease DctM subunit" evidence="8">
    <location>
        <begin position="7"/>
        <end position="416"/>
    </location>
</feature>
<keyword evidence="7" id="KW-0813">Transport</keyword>
<feature type="transmembrane region" description="Helical" evidence="7">
    <location>
        <begin position="115"/>
        <end position="132"/>
    </location>
</feature>
<comment type="subunit">
    <text evidence="7">The complex comprises the extracytoplasmic solute receptor protein and the two transmembrane proteins.</text>
</comment>
<dbReference type="PANTHER" id="PTHR33362:SF4">
    <property type="entry name" value="2,3-DIKETO-L-GULONATE TRAP TRANSPORTER LARGE PERMEASE PROTEIN YIAN"/>
    <property type="match status" value="1"/>
</dbReference>
<dbReference type="NCBIfam" id="TIGR00786">
    <property type="entry name" value="dctM"/>
    <property type="match status" value="1"/>
</dbReference>
<keyword evidence="5 7" id="KW-1133">Transmembrane helix</keyword>
<dbReference type="PIRSF" id="PIRSF006066">
    <property type="entry name" value="HI0050"/>
    <property type="match status" value="1"/>
</dbReference>
<evidence type="ECO:0000256" key="2">
    <source>
        <dbReference type="ARBA" id="ARBA00022475"/>
    </source>
</evidence>
<keyword evidence="6 7" id="KW-0472">Membrane</keyword>
<sequence>MTLVIFLGSLIGSMALGIPIAFALLVVSVALMFYLDLFDAQIIAQNLLNGADSFPLMAVPFFMLAGEVMNAGGLSKRIVNIAMALVGHKRGGLGYVAIIASCLLASLSGSAVADAAALAALLVPMMVLAGHNRGRSAGLIAAGGIIAPVIPPSIGFIVFGVASGVSISKLFLAGIVPGLMLGASLALAWWYISRSEHVETPPKRSRAEVLRTLLDGSWAMGLPLIIVLGLKFGIFTPTEAAVVAAVYSLFVSLVIYREMKVSQLYEVILSSAKTTSVVMLLVAAAMVSSWLVTIADLPGQLAELLSPFMDNPTLLLMVMMVLIILVGTVMDMTPTILILTPVLMPAVVQAGIDPVYFGVLFLINTAIGLITPPVGTVLNVVCGVAKLDFEEVVRGVWPFLLAQLVVLFLLVMFPQLVLGPLKFFTG</sequence>
<gene>
    <name evidence="9" type="ORF">HNO91_26400</name>
</gene>
<dbReference type="PANTHER" id="PTHR33362">
    <property type="entry name" value="SIALIC ACID TRAP TRANSPORTER PERMEASE PROTEIN SIAT-RELATED"/>
    <property type="match status" value="1"/>
</dbReference>
<proteinExistence type="inferred from homology"/>
<comment type="caution">
    <text evidence="9">The sequence shown here is derived from an EMBL/GenBank/DDBJ whole genome shotgun (WGS) entry which is preliminary data.</text>
</comment>
<accession>A0A7Y6DK91</accession>
<evidence type="ECO:0000256" key="5">
    <source>
        <dbReference type="ARBA" id="ARBA00022989"/>
    </source>
</evidence>
<keyword evidence="3 7" id="KW-0997">Cell inner membrane</keyword>
<dbReference type="GO" id="GO:0005886">
    <property type="term" value="C:plasma membrane"/>
    <property type="evidence" value="ECO:0007669"/>
    <property type="project" value="UniProtKB-SubCell"/>
</dbReference>
<comment type="similarity">
    <text evidence="7">Belongs to the TRAP transporter large permease family.</text>
</comment>
<evidence type="ECO:0000259" key="8">
    <source>
        <dbReference type="Pfam" id="PF06808"/>
    </source>
</evidence>
<organism evidence="9 10">
    <name type="scientific">Pseudomonas corrugata</name>
    <dbReference type="NCBI Taxonomy" id="47879"/>
    <lineage>
        <taxon>Bacteria</taxon>
        <taxon>Pseudomonadati</taxon>
        <taxon>Pseudomonadota</taxon>
        <taxon>Gammaproteobacteria</taxon>
        <taxon>Pseudomonadales</taxon>
        <taxon>Pseudomonadaceae</taxon>
        <taxon>Pseudomonas</taxon>
    </lineage>
</organism>